<dbReference type="PANTHER" id="PTHR11012">
    <property type="entry name" value="PROTEIN KINASE-LIKE DOMAIN-CONTAINING"/>
    <property type="match status" value="1"/>
</dbReference>
<dbReference type="OrthoDB" id="411145at2759"/>
<dbReference type="Proteomes" id="UP000789595">
    <property type="component" value="Unassembled WGS sequence"/>
</dbReference>
<dbReference type="EMBL" id="CAKKNE010000002">
    <property type="protein sequence ID" value="CAH0367103.1"/>
    <property type="molecule type" value="Genomic_DNA"/>
</dbReference>
<protein>
    <recommendedName>
        <fullName evidence="1">Aminoglycoside phosphotransferase domain-containing protein</fullName>
    </recommendedName>
</protein>
<keyword evidence="3" id="KW-1185">Reference proteome</keyword>
<dbReference type="SUPFAM" id="SSF56112">
    <property type="entry name" value="Protein kinase-like (PK-like)"/>
    <property type="match status" value="1"/>
</dbReference>
<name>A0A8J2S7T0_9STRA</name>
<dbReference type="Pfam" id="PF01636">
    <property type="entry name" value="APH"/>
    <property type="match status" value="1"/>
</dbReference>
<dbReference type="AlphaFoldDB" id="A0A8J2S7T0"/>
<reference evidence="2" key="1">
    <citation type="submission" date="2021-11" db="EMBL/GenBank/DDBJ databases">
        <authorList>
            <consortium name="Genoscope - CEA"/>
            <person name="William W."/>
        </authorList>
    </citation>
    <scope>NUCLEOTIDE SEQUENCE</scope>
</reference>
<dbReference type="Gene3D" id="3.90.1200.10">
    <property type="match status" value="1"/>
</dbReference>
<gene>
    <name evidence="2" type="ORF">PECAL_2P01080</name>
</gene>
<dbReference type="InterPro" id="IPR002575">
    <property type="entry name" value="Aminoglycoside_PTrfase"/>
</dbReference>
<comment type="caution">
    <text evidence="2">The sequence shown here is derived from an EMBL/GenBank/DDBJ whole genome shotgun (WGS) entry which is preliminary data.</text>
</comment>
<dbReference type="InterPro" id="IPR011009">
    <property type="entry name" value="Kinase-like_dom_sf"/>
</dbReference>
<proteinExistence type="predicted"/>
<evidence type="ECO:0000313" key="3">
    <source>
        <dbReference type="Proteomes" id="UP000789595"/>
    </source>
</evidence>
<feature type="domain" description="Aminoglycoside phosphotransferase" evidence="1">
    <location>
        <begin position="65"/>
        <end position="315"/>
    </location>
</feature>
<dbReference type="PANTHER" id="PTHR11012:SF30">
    <property type="entry name" value="PROTEIN KINASE-LIKE DOMAIN-CONTAINING"/>
    <property type="match status" value="1"/>
</dbReference>
<accession>A0A8J2S7T0</accession>
<organism evidence="2 3">
    <name type="scientific">Pelagomonas calceolata</name>
    <dbReference type="NCBI Taxonomy" id="35677"/>
    <lineage>
        <taxon>Eukaryota</taxon>
        <taxon>Sar</taxon>
        <taxon>Stramenopiles</taxon>
        <taxon>Ochrophyta</taxon>
        <taxon>Pelagophyceae</taxon>
        <taxon>Pelagomonadales</taxon>
        <taxon>Pelagomonadaceae</taxon>
        <taxon>Pelagomonas</taxon>
    </lineage>
</organism>
<evidence type="ECO:0000313" key="2">
    <source>
        <dbReference type="EMBL" id="CAH0367103.1"/>
    </source>
</evidence>
<evidence type="ECO:0000259" key="1">
    <source>
        <dbReference type="Pfam" id="PF01636"/>
    </source>
</evidence>
<sequence>MVLLYIRRRLTHALQTLARHLGAPPASPTPLTSEWISTRCEGLDASAAVVVEIALDEESGENGAVARVALGGERLVVKRPPASPAARAVAAIQQWYAREAVHWYAALAPIAGVRCPRCHCARYDALTGEYVLVLEDLRAAGCRPLAVAEATAAATTLGRLHGRFADVFDDDARREIVRGPLPIMPITLALAIPIEKFFRDCWKAVRGERRYALAELLADRGEAAGPAAIGLLDALAAPGAYASMTEALAAPPRTLLHGDFRPENMMVEDATGEVVVYDWQFASVGNGAYDLAYFSALVADPDDRRRLDPELRRAYVSGLAGSGAPVPRDLERDLRYGCLLALASFVMGAAVAGDDAASVETHRRGLRRLAAAALDWGAAVSDLFCHCYR</sequence>